<name>A0A319D6H5_9EURO</name>
<reference evidence="2 3" key="1">
    <citation type="submission" date="2016-12" db="EMBL/GenBank/DDBJ databases">
        <title>The genomes of Aspergillus section Nigri reveals drivers in fungal speciation.</title>
        <authorList>
            <consortium name="DOE Joint Genome Institute"/>
            <person name="Vesth T.C."/>
            <person name="Nybo J."/>
            <person name="Theobald S."/>
            <person name="Brandl J."/>
            <person name="Frisvad J.C."/>
            <person name="Nielsen K.F."/>
            <person name="Lyhne E.K."/>
            <person name="Kogle M.E."/>
            <person name="Kuo A."/>
            <person name="Riley R."/>
            <person name="Clum A."/>
            <person name="Nolan M."/>
            <person name="Lipzen A."/>
            <person name="Salamov A."/>
            <person name="Henrissat B."/>
            <person name="Wiebenga A."/>
            <person name="De Vries R.P."/>
            <person name="Grigoriev I.V."/>
            <person name="Mortensen U.H."/>
            <person name="Andersen M.R."/>
            <person name="Baker S.E."/>
        </authorList>
    </citation>
    <scope>NUCLEOTIDE SEQUENCE [LARGE SCALE GENOMIC DNA]</scope>
    <source>
        <strain evidence="2 3">CBS 121591</strain>
    </source>
</reference>
<keyword evidence="3" id="KW-1185">Reference proteome</keyword>
<dbReference type="AlphaFoldDB" id="A0A319D6H5"/>
<evidence type="ECO:0000256" key="1">
    <source>
        <dbReference type="SAM" id="Phobius"/>
    </source>
</evidence>
<sequence>MVADTTEECGSEECQQLSRGGAKEISWLKKNGAGEQASKQASNKAEKLLEGGGEGGAQFMVTVIVMVMVMVIIGIKTHQRRLTEMSVRSAQIQTERAGDPVARAGSIRESLRGEPRNERGGTAYQGKTGRATLGSKQLNAIGLDWIC</sequence>
<dbReference type="VEuPathDB" id="FungiDB:BO82DRAFT_88035"/>
<accession>A0A319D6H5</accession>
<keyword evidence="1" id="KW-1133">Transmembrane helix</keyword>
<dbReference type="EMBL" id="KZ821676">
    <property type="protein sequence ID" value="PYH86513.1"/>
    <property type="molecule type" value="Genomic_DNA"/>
</dbReference>
<dbReference type="GeneID" id="37144365"/>
<evidence type="ECO:0000313" key="2">
    <source>
        <dbReference type="EMBL" id="PYH86513.1"/>
    </source>
</evidence>
<dbReference type="Proteomes" id="UP000248340">
    <property type="component" value="Unassembled WGS sequence"/>
</dbReference>
<feature type="transmembrane region" description="Helical" evidence="1">
    <location>
        <begin position="57"/>
        <end position="75"/>
    </location>
</feature>
<keyword evidence="1" id="KW-0812">Transmembrane</keyword>
<organism evidence="2 3">
    <name type="scientific">Aspergillus uvarum CBS 121591</name>
    <dbReference type="NCBI Taxonomy" id="1448315"/>
    <lineage>
        <taxon>Eukaryota</taxon>
        <taxon>Fungi</taxon>
        <taxon>Dikarya</taxon>
        <taxon>Ascomycota</taxon>
        <taxon>Pezizomycotina</taxon>
        <taxon>Eurotiomycetes</taxon>
        <taxon>Eurotiomycetidae</taxon>
        <taxon>Eurotiales</taxon>
        <taxon>Aspergillaceae</taxon>
        <taxon>Aspergillus</taxon>
        <taxon>Aspergillus subgen. Circumdati</taxon>
    </lineage>
</organism>
<gene>
    <name evidence="2" type="ORF">BO82DRAFT_88035</name>
</gene>
<evidence type="ECO:0000313" key="3">
    <source>
        <dbReference type="Proteomes" id="UP000248340"/>
    </source>
</evidence>
<proteinExistence type="predicted"/>
<keyword evidence="1" id="KW-0472">Membrane</keyword>
<dbReference type="RefSeq" id="XP_025496713.1">
    <property type="nucleotide sequence ID" value="XM_025641623.1"/>
</dbReference>
<protein>
    <submittedName>
        <fullName evidence="2">Uncharacterized protein</fullName>
    </submittedName>
</protein>